<dbReference type="InterPro" id="IPR003743">
    <property type="entry name" value="Zf-RING_7"/>
</dbReference>
<accession>A0A6J7P7V1</accession>
<evidence type="ECO:0000256" key="1">
    <source>
        <dbReference type="SAM" id="Coils"/>
    </source>
</evidence>
<dbReference type="Pfam" id="PF24481">
    <property type="entry name" value="CT398_CC"/>
    <property type="match status" value="1"/>
</dbReference>
<name>A0A6J7P7V1_9ZZZZ</name>
<gene>
    <name evidence="4" type="ORF">UFOPK4049_00331</name>
</gene>
<evidence type="ECO:0000259" key="2">
    <source>
        <dbReference type="Pfam" id="PF02591"/>
    </source>
</evidence>
<dbReference type="PANTHER" id="PTHR39082">
    <property type="entry name" value="PHOSPHOLIPASE C-BETA-2-RELATED"/>
    <property type="match status" value="1"/>
</dbReference>
<dbReference type="Pfam" id="PF02591">
    <property type="entry name" value="Zn_ribbon_9"/>
    <property type="match status" value="1"/>
</dbReference>
<evidence type="ECO:0000259" key="3">
    <source>
        <dbReference type="Pfam" id="PF24481"/>
    </source>
</evidence>
<organism evidence="4">
    <name type="scientific">freshwater metagenome</name>
    <dbReference type="NCBI Taxonomy" id="449393"/>
    <lineage>
        <taxon>unclassified sequences</taxon>
        <taxon>metagenomes</taxon>
        <taxon>ecological metagenomes</taxon>
    </lineage>
</organism>
<protein>
    <submittedName>
        <fullName evidence="4">Unannotated protein</fullName>
    </submittedName>
</protein>
<dbReference type="PANTHER" id="PTHR39082:SF1">
    <property type="entry name" value="SCAVENGER RECEPTOR CLASS A MEMBER 3"/>
    <property type="match status" value="1"/>
</dbReference>
<evidence type="ECO:0000313" key="4">
    <source>
        <dbReference type="EMBL" id="CAB4999359.1"/>
    </source>
</evidence>
<proteinExistence type="predicted"/>
<dbReference type="InterPro" id="IPR052376">
    <property type="entry name" value="Oxidative_Scav/Glycosyltrans"/>
</dbReference>
<dbReference type="AlphaFoldDB" id="A0A6J7P7V1"/>
<sequence length="241" mass="26361">MKASQSDQNQILDVQKMDIQVSTLRNKEKTLPEIAELAALNSRLTTVRDLQVAAQTQASDIQRELTRAEGDVEQINNRLAKDEARLASGSTSAKELEQLQHELGSLGARKAELEEIELEVMMQLDGAKSRLAELQEEERSLNAKIDDLNIRKENAITEISAQITTLTNERSITIGTTDKALVDLYEKVRSQGGVGAAALTGGQCGGCNLTINSVEIARIKSLDADEIVRCEECRCILVRGA</sequence>
<dbReference type="Gene3D" id="1.10.287.1490">
    <property type="match status" value="1"/>
</dbReference>
<dbReference type="InterPro" id="IPR056003">
    <property type="entry name" value="CT398_CC_hairpin"/>
</dbReference>
<feature type="domain" description="C4-type zinc ribbon" evidence="2">
    <location>
        <begin position="204"/>
        <end position="237"/>
    </location>
</feature>
<feature type="coiled-coil region" evidence="1">
    <location>
        <begin position="58"/>
        <end position="158"/>
    </location>
</feature>
<keyword evidence="1" id="KW-0175">Coiled coil</keyword>
<dbReference type="EMBL" id="CAFBPB010000027">
    <property type="protein sequence ID" value="CAB4999359.1"/>
    <property type="molecule type" value="Genomic_DNA"/>
</dbReference>
<reference evidence="4" key="1">
    <citation type="submission" date="2020-05" db="EMBL/GenBank/DDBJ databases">
        <authorList>
            <person name="Chiriac C."/>
            <person name="Salcher M."/>
            <person name="Ghai R."/>
            <person name="Kavagutti S V."/>
        </authorList>
    </citation>
    <scope>NUCLEOTIDE SEQUENCE</scope>
</reference>
<feature type="domain" description="CT398-like coiled coil hairpin" evidence="3">
    <location>
        <begin position="14"/>
        <end position="193"/>
    </location>
</feature>